<protein>
    <submittedName>
        <fullName evidence="2">Zinc finger protein 280A-like</fullName>
    </submittedName>
</protein>
<dbReference type="RefSeq" id="XP_073917426.1">
    <property type="nucleotide sequence ID" value="XM_074061325.1"/>
</dbReference>
<evidence type="ECO:0000313" key="1">
    <source>
        <dbReference type="Proteomes" id="UP001732720"/>
    </source>
</evidence>
<reference evidence="2" key="1">
    <citation type="submission" date="2025-08" db="UniProtKB">
        <authorList>
            <consortium name="RefSeq"/>
        </authorList>
    </citation>
    <scope>IDENTIFICATION</scope>
</reference>
<evidence type="ECO:0000313" key="2">
    <source>
        <dbReference type="RefSeq" id="XP_073917426.1"/>
    </source>
</evidence>
<accession>A0AC58LJU8</accession>
<keyword evidence="1" id="KW-1185">Reference proteome</keyword>
<gene>
    <name evidence="2" type="primary">LOC109684466</name>
</gene>
<dbReference type="Proteomes" id="UP001732720">
    <property type="component" value="Chromosome 18"/>
</dbReference>
<organism evidence="1 2">
    <name type="scientific">Castor canadensis</name>
    <name type="common">American beaver</name>
    <dbReference type="NCBI Taxonomy" id="51338"/>
    <lineage>
        <taxon>Eukaryota</taxon>
        <taxon>Metazoa</taxon>
        <taxon>Chordata</taxon>
        <taxon>Craniata</taxon>
        <taxon>Vertebrata</taxon>
        <taxon>Euteleostomi</taxon>
        <taxon>Mammalia</taxon>
        <taxon>Eutheria</taxon>
        <taxon>Euarchontoglires</taxon>
        <taxon>Glires</taxon>
        <taxon>Rodentia</taxon>
        <taxon>Castorimorpha</taxon>
        <taxon>Castoridae</taxon>
        <taxon>Castor</taxon>
    </lineage>
</organism>
<name>A0AC58LJU8_CASCN</name>
<proteinExistence type="predicted"/>
<sequence>MADHFLSTKEQEPEPPQKHQREYSQRDKDDDAELIFNGMKHVNEDADVLFVRVISKAKPVTSNILNRATPSSKRKKGYLSQDPAHELQPEIHMTPMAKAMGFTPISQSEWRSMHSPITNEPSSKPVYNKSSPQVPLNSSGFFSPRTRCLAGAALSLGGRDENLCDSKQLSTSDVNSINPNRSKFRYEVPSTHASSVIPSSISPVMDTGTPTEGVCFWSTHVQNRTFPWTYTNEKVPFALGNPEPVNSFEGLVKTDFSSLASQNNMTSDLKNGNLILLLSDFYYGQHRGDGQPEQKTYTTFKCVSCFKVLKNVKFMNHMKHHLELEKQRSDSWENHTTCQHCHRQFPTPFQLQCHIDSVHTTQEPSAVCKICELSFETDQLLLQHMKDNHKPGEMPYVCQVCNYRSSAFADVETHFRTFHENTNKLLCLFCLKIFKTAKSYMNHCWRHWSKKSVFPCSKCRLQFSSLKEETEHKTKSHQTFKKPEPLEGLPPETKVDVLTSVHSRRGMASIVLSNTDPCLSPVKTKKRKSMKTRFSGLPCSKDPEDVRSESLAANQIAAPADVRRTASHLTANHRPSWARGGEAAMALPALQGRGWGGDPPGCHWPRVRTGTWRSSSDREGSGRDSAADSARAGRALSRRPVQCRGLPKGVSVLAVAGGSHASSHVPFPTSDMRRCDHPR</sequence>